<dbReference type="EMBL" id="HG322949">
    <property type="protein sequence ID" value="CDG81386.1"/>
    <property type="molecule type" value="Genomic_DNA"/>
</dbReference>
<reference evidence="2 3" key="1">
    <citation type="journal article" date="2015" name="Genome Announc.">
        <title>Genome Sequence of Mushroom Soft-Rot Pathogen Janthinobacterium agaricidamnosum.</title>
        <authorList>
            <person name="Graupner K."/>
            <person name="Lackner G."/>
            <person name="Hertweck C."/>
        </authorList>
    </citation>
    <scope>NUCLEOTIDE SEQUENCE [LARGE SCALE GENOMIC DNA]</scope>
    <source>
        <strain evidence="3">NBRC 102515 / DSM 9628</strain>
    </source>
</reference>
<evidence type="ECO:0000256" key="1">
    <source>
        <dbReference type="SAM" id="MobiDB-lite"/>
    </source>
</evidence>
<name>W0V0I7_9BURK</name>
<proteinExistence type="predicted"/>
<dbReference type="Proteomes" id="UP000027604">
    <property type="component" value="Chromosome I"/>
</dbReference>
<keyword evidence="3" id="KW-1185">Reference proteome</keyword>
<sequence length="42" mass="4650">MLSLHQRRTGGAMQNRPANADARLPGGLGRRRSNFSNVPILY</sequence>
<dbReference type="AlphaFoldDB" id="W0V0I7"/>
<evidence type="ECO:0000313" key="3">
    <source>
        <dbReference type="Proteomes" id="UP000027604"/>
    </source>
</evidence>
<gene>
    <name evidence="2" type="ORF">GJA_726</name>
</gene>
<protein>
    <submittedName>
        <fullName evidence="2">Uncharacterized protein</fullName>
    </submittedName>
</protein>
<feature type="region of interest" description="Disordered" evidence="1">
    <location>
        <begin position="1"/>
        <end position="42"/>
    </location>
</feature>
<evidence type="ECO:0000313" key="2">
    <source>
        <dbReference type="EMBL" id="CDG81386.1"/>
    </source>
</evidence>
<organism evidence="2 3">
    <name type="scientific">Janthinobacterium agaricidamnosum NBRC 102515 = DSM 9628</name>
    <dbReference type="NCBI Taxonomy" id="1349767"/>
    <lineage>
        <taxon>Bacteria</taxon>
        <taxon>Pseudomonadati</taxon>
        <taxon>Pseudomonadota</taxon>
        <taxon>Betaproteobacteria</taxon>
        <taxon>Burkholderiales</taxon>
        <taxon>Oxalobacteraceae</taxon>
        <taxon>Janthinobacterium</taxon>
    </lineage>
</organism>
<dbReference type="KEGG" id="jag:GJA_726"/>
<dbReference type="HOGENOM" id="CLU_3252701_0_0_4"/>
<accession>W0V0I7</accession>